<gene>
    <name evidence="1" type="ORF">TL10_24980</name>
</gene>
<dbReference type="STRING" id="280871.TL10_24980"/>
<sequence length="110" mass="12068">MDIASTTAVEEVYTDLDTAQARVAAVDYMALSVPELLAVQSHREQMRCAAQAVDHAVVAALQAHTTATEIGAKNWADVLRIRDRLSAEEARRRVRHAELLASRRSLTGEV</sequence>
<dbReference type="AlphaFoldDB" id="A0A0D1JNW0"/>
<feature type="non-terminal residue" evidence="1">
    <location>
        <position position="110"/>
    </location>
</feature>
<organism evidence="1 2">
    <name type="scientific">Mycolicibacterium llatzerense</name>
    <dbReference type="NCBI Taxonomy" id="280871"/>
    <lineage>
        <taxon>Bacteria</taxon>
        <taxon>Bacillati</taxon>
        <taxon>Actinomycetota</taxon>
        <taxon>Actinomycetes</taxon>
        <taxon>Mycobacteriales</taxon>
        <taxon>Mycobacteriaceae</taxon>
        <taxon>Mycolicibacterium</taxon>
    </lineage>
</organism>
<reference evidence="1 2" key="1">
    <citation type="submission" date="2015-01" db="EMBL/GenBank/DDBJ databases">
        <title>Genome sequence of Mycobacterium llatzerense and Mycobacterium immunogenum recovered from brain abscess.</title>
        <authorList>
            <person name="Greninger A.L."/>
            <person name="Langelier C."/>
            <person name="Cunningham G."/>
            <person name="Chiu C.Y."/>
            <person name="Miller S."/>
        </authorList>
    </citation>
    <scope>NUCLEOTIDE SEQUENCE [LARGE SCALE GENOMIC DNA]</scope>
    <source>
        <strain evidence="1 2">CLUC14</strain>
    </source>
</reference>
<dbReference type="EMBL" id="JXST01000047">
    <property type="protein sequence ID" value="KIU14289.1"/>
    <property type="molecule type" value="Genomic_DNA"/>
</dbReference>
<dbReference type="Proteomes" id="UP000032221">
    <property type="component" value="Unassembled WGS sequence"/>
</dbReference>
<evidence type="ECO:0000313" key="1">
    <source>
        <dbReference type="EMBL" id="KIU14289.1"/>
    </source>
</evidence>
<keyword evidence="2" id="KW-1185">Reference proteome</keyword>
<dbReference type="PATRIC" id="fig|280871.6.peg.5181"/>
<evidence type="ECO:0008006" key="3">
    <source>
        <dbReference type="Google" id="ProtNLM"/>
    </source>
</evidence>
<name>A0A0D1JNW0_9MYCO</name>
<protein>
    <recommendedName>
        <fullName evidence="3">DUF222 domain-containing protein</fullName>
    </recommendedName>
</protein>
<comment type="caution">
    <text evidence="1">The sequence shown here is derived from an EMBL/GenBank/DDBJ whole genome shotgun (WGS) entry which is preliminary data.</text>
</comment>
<accession>A0A0D1JNW0</accession>
<proteinExistence type="predicted"/>
<evidence type="ECO:0000313" key="2">
    <source>
        <dbReference type="Proteomes" id="UP000032221"/>
    </source>
</evidence>